<protein>
    <recommendedName>
        <fullName evidence="2">GOLD domain-containing protein</fullName>
    </recommendedName>
</protein>
<evidence type="ECO:0000256" key="1">
    <source>
        <dbReference type="SAM" id="Coils"/>
    </source>
</evidence>
<name>A0A7S0CBA9_9STRA</name>
<accession>A0A7S0CBA9</accession>
<dbReference type="EMBL" id="HBEL01028368">
    <property type="protein sequence ID" value="CAD8416994.1"/>
    <property type="molecule type" value="Transcribed_RNA"/>
</dbReference>
<feature type="domain" description="GOLD" evidence="2">
    <location>
        <begin position="32"/>
        <end position="112"/>
    </location>
</feature>
<reference evidence="3" key="1">
    <citation type="submission" date="2021-01" db="EMBL/GenBank/DDBJ databases">
        <authorList>
            <person name="Corre E."/>
            <person name="Pelletier E."/>
            <person name="Niang G."/>
            <person name="Scheremetjew M."/>
            <person name="Finn R."/>
            <person name="Kale V."/>
            <person name="Holt S."/>
            <person name="Cochrane G."/>
            <person name="Meng A."/>
            <person name="Brown T."/>
            <person name="Cohen L."/>
        </authorList>
    </citation>
    <scope>NUCLEOTIDE SEQUENCE</scope>
    <source>
        <strain evidence="3">CCAP1064/1</strain>
    </source>
</reference>
<dbReference type="AlphaFoldDB" id="A0A7S0CBA9"/>
<feature type="coiled-coil region" evidence="1">
    <location>
        <begin position="20"/>
        <end position="63"/>
    </location>
</feature>
<proteinExistence type="predicted"/>
<evidence type="ECO:0000259" key="2">
    <source>
        <dbReference type="Pfam" id="PF01105"/>
    </source>
</evidence>
<sequence>MGKPHHQTGHVMTYEQRSVIADEQKIKDDLNKEIDQTATDEDIKETQEYITRITRQMEQIKRRQQMERRMMDVHNSINEHSHSAMVVRSLVETVCFIVVTSFQIYVVKKWFESSTPLLGR</sequence>
<dbReference type="InterPro" id="IPR009038">
    <property type="entry name" value="GOLD_dom"/>
</dbReference>
<dbReference type="Pfam" id="PF01105">
    <property type="entry name" value="EMP24_GP25L"/>
    <property type="match status" value="1"/>
</dbReference>
<keyword evidence="1" id="KW-0175">Coiled coil</keyword>
<gene>
    <name evidence="3" type="ORF">PINE0816_LOCUS13129</name>
</gene>
<evidence type="ECO:0000313" key="3">
    <source>
        <dbReference type="EMBL" id="CAD8416994.1"/>
    </source>
</evidence>
<organism evidence="3">
    <name type="scientific">Proboscia inermis</name>
    <dbReference type="NCBI Taxonomy" id="420281"/>
    <lineage>
        <taxon>Eukaryota</taxon>
        <taxon>Sar</taxon>
        <taxon>Stramenopiles</taxon>
        <taxon>Ochrophyta</taxon>
        <taxon>Bacillariophyta</taxon>
        <taxon>Coscinodiscophyceae</taxon>
        <taxon>Rhizosoleniophycidae</taxon>
        <taxon>Rhizosoleniales</taxon>
        <taxon>Rhizosoleniaceae</taxon>
        <taxon>Proboscia</taxon>
    </lineage>
</organism>